<keyword evidence="4" id="KW-0175">Coiled coil</keyword>
<dbReference type="InterPro" id="IPR043454">
    <property type="entry name" value="NPH3/RPT2-like"/>
</dbReference>
<dbReference type="Proteomes" id="UP000017836">
    <property type="component" value="Unassembled WGS sequence"/>
</dbReference>
<dbReference type="UniPathway" id="UPA00143"/>
<dbReference type="Gene3D" id="3.30.710.10">
    <property type="entry name" value="Potassium Channel Kv1.1, Chain A"/>
    <property type="match status" value="1"/>
</dbReference>
<protein>
    <recommendedName>
        <fullName evidence="9">NPH3 domain-containing protein</fullName>
    </recommendedName>
</protein>
<comment type="pathway">
    <text evidence="1">Protein modification; protein ubiquitination.</text>
</comment>
<feature type="domain" description="NPH3" evidence="6">
    <location>
        <begin position="184"/>
        <end position="429"/>
    </location>
</feature>
<feature type="domain" description="BTB" evidence="5">
    <location>
        <begin position="19"/>
        <end position="87"/>
    </location>
</feature>
<keyword evidence="8" id="KW-1185">Reference proteome</keyword>
<dbReference type="Pfam" id="PF03000">
    <property type="entry name" value="NPH3"/>
    <property type="match status" value="1"/>
</dbReference>
<evidence type="ECO:0000256" key="3">
    <source>
        <dbReference type="PROSITE-ProRule" id="PRU00982"/>
    </source>
</evidence>
<keyword evidence="2" id="KW-0833">Ubl conjugation pathway</keyword>
<dbReference type="OrthoDB" id="1878376at2759"/>
<evidence type="ECO:0000259" key="5">
    <source>
        <dbReference type="PROSITE" id="PS50097"/>
    </source>
</evidence>
<dbReference type="PROSITE" id="PS51649">
    <property type="entry name" value="NPH3"/>
    <property type="match status" value="1"/>
</dbReference>
<dbReference type="Pfam" id="PF00651">
    <property type="entry name" value="BTB"/>
    <property type="match status" value="1"/>
</dbReference>
<evidence type="ECO:0000259" key="6">
    <source>
        <dbReference type="PROSITE" id="PS51649"/>
    </source>
</evidence>
<accession>W1PN02</accession>
<dbReference type="InterPro" id="IPR027356">
    <property type="entry name" value="NPH3_dom"/>
</dbReference>
<dbReference type="PROSITE" id="PS50097">
    <property type="entry name" value="BTB"/>
    <property type="match status" value="1"/>
</dbReference>
<evidence type="ECO:0000313" key="7">
    <source>
        <dbReference type="EMBL" id="ERN08555.1"/>
    </source>
</evidence>
<dbReference type="SMART" id="SM00225">
    <property type="entry name" value="BTB"/>
    <property type="match status" value="1"/>
</dbReference>
<dbReference type="InterPro" id="IPR011333">
    <property type="entry name" value="SKP1/BTB/POZ_sf"/>
</dbReference>
<proteinExistence type="inferred from homology"/>
<feature type="coiled-coil region" evidence="4">
    <location>
        <begin position="469"/>
        <end position="496"/>
    </location>
</feature>
<gene>
    <name evidence="7" type="ORF">AMTR_s00017p00088320</name>
</gene>
<dbReference type="AlphaFoldDB" id="W1PN02"/>
<evidence type="ECO:0008006" key="9">
    <source>
        <dbReference type="Google" id="ProtNLM"/>
    </source>
</evidence>
<comment type="similarity">
    <text evidence="3">Belongs to the NPH3 family.</text>
</comment>
<dbReference type="SUPFAM" id="SSF54695">
    <property type="entry name" value="POZ domain"/>
    <property type="match status" value="1"/>
</dbReference>
<dbReference type="Gramene" id="ERN08555">
    <property type="protein sequence ID" value="ERN08555"/>
    <property type="gene ID" value="AMTR_s00017p00088320"/>
</dbReference>
<evidence type="ECO:0000256" key="1">
    <source>
        <dbReference type="ARBA" id="ARBA00004906"/>
    </source>
</evidence>
<dbReference type="PANTHER" id="PTHR32370">
    <property type="entry name" value="OS12G0117600 PROTEIN"/>
    <property type="match status" value="1"/>
</dbReference>
<name>W1PN02_AMBTC</name>
<dbReference type="GO" id="GO:0016567">
    <property type="term" value="P:protein ubiquitination"/>
    <property type="evidence" value="ECO:0007669"/>
    <property type="project" value="UniProtKB-UniPathway"/>
</dbReference>
<evidence type="ECO:0000313" key="8">
    <source>
        <dbReference type="Proteomes" id="UP000017836"/>
    </source>
</evidence>
<dbReference type="eggNOG" id="ENOG502QQV1">
    <property type="taxonomic scope" value="Eukaryota"/>
</dbReference>
<dbReference type="InterPro" id="IPR000210">
    <property type="entry name" value="BTB/POZ_dom"/>
</dbReference>
<dbReference type="EMBL" id="KI393256">
    <property type="protein sequence ID" value="ERN08555.1"/>
    <property type="molecule type" value="Genomic_DNA"/>
</dbReference>
<dbReference type="KEGG" id="atr:18436687"/>
<evidence type="ECO:0000256" key="2">
    <source>
        <dbReference type="ARBA" id="ARBA00022786"/>
    </source>
</evidence>
<reference evidence="8" key="1">
    <citation type="journal article" date="2013" name="Science">
        <title>The Amborella genome and the evolution of flowering plants.</title>
        <authorList>
            <consortium name="Amborella Genome Project"/>
        </authorList>
    </citation>
    <scope>NUCLEOTIDE SEQUENCE [LARGE SCALE GENOMIC DNA]</scope>
</reference>
<dbReference type="HOGENOM" id="CLU_005994_6_2_1"/>
<evidence type="ECO:0000256" key="4">
    <source>
        <dbReference type="SAM" id="Coils"/>
    </source>
</evidence>
<sequence>MAFLGRSEQPWFSANGHRSDVIIDVNGAIFHLHRGPLVSMSAKLANMLINKNSKIPTCITLPDCPGGPELFELAMKFCYSQNSNVTPDTAIPLYCIAAYLDMTKKQHPKNLLKLIEEFLYEAVLPYWNECVRALRSCTSVSHHAVSFGPVRLLSEAIAAKVAQDPSLLGPQMEPATGAKRRLFDCSREDLTTLSLELYKSVISVVISSGVSRESVAGSLFRYASVAGNRTLQRDVIEVVEELLPKGVATCDMLSELLRRAVYVQASDSCRSGLERRLSLVLDKASVSNLLVPAHGYSRHTQFDLGCPHRIVRQFVEAHVGSDLGALSSVCGLIDQLLVAVAPDPNLGVEEFMLIVSSVPTRARTCADELYRAIDVYLSTHSFLTESEREGLCRDLDCGRLSPEACAHAVRNERLPMRVALRVLMVGQLQLRDEIVGVSSESEAQNAGGSSSNSGELQENMGWEGVRLDMEKMEGKLLGLEEEWVRMRKEIEGAEKKERKKVRSLWKVVWGGLGCNSNGALHVSEKNKRRRIHLRNQE</sequence>
<organism evidence="7 8">
    <name type="scientific">Amborella trichopoda</name>
    <dbReference type="NCBI Taxonomy" id="13333"/>
    <lineage>
        <taxon>Eukaryota</taxon>
        <taxon>Viridiplantae</taxon>
        <taxon>Streptophyta</taxon>
        <taxon>Embryophyta</taxon>
        <taxon>Tracheophyta</taxon>
        <taxon>Spermatophyta</taxon>
        <taxon>Magnoliopsida</taxon>
        <taxon>Amborellales</taxon>
        <taxon>Amborellaceae</taxon>
        <taxon>Amborella</taxon>
    </lineage>
</organism>